<dbReference type="GO" id="GO:0006364">
    <property type="term" value="P:rRNA processing"/>
    <property type="evidence" value="ECO:0007669"/>
    <property type="project" value="TreeGrafter"/>
</dbReference>
<evidence type="ECO:0000313" key="18">
    <source>
        <dbReference type="Proteomes" id="UP000288716"/>
    </source>
</evidence>
<feature type="domain" description="Nrap protein" evidence="13">
    <location>
        <begin position="342"/>
        <end position="502"/>
    </location>
</feature>
<dbReference type="GO" id="GO:0005694">
    <property type="term" value="C:chromosome"/>
    <property type="evidence" value="ECO:0007669"/>
    <property type="project" value="UniProtKB-SubCell"/>
</dbReference>
<dbReference type="OrthoDB" id="10251401at2759"/>
<evidence type="ECO:0000256" key="4">
    <source>
        <dbReference type="ARBA" id="ARBA00016437"/>
    </source>
</evidence>
<dbReference type="Gene3D" id="1.10.1410.10">
    <property type="match status" value="1"/>
</dbReference>
<feature type="domain" description="Nrap protein" evidence="12">
    <location>
        <begin position="259"/>
        <end position="336"/>
    </location>
</feature>
<dbReference type="InterPro" id="IPR005554">
    <property type="entry name" value="NOL6/Upt22"/>
</dbReference>
<dbReference type="InterPro" id="IPR035082">
    <property type="entry name" value="Nrap_D1"/>
</dbReference>
<keyword evidence="6 10" id="KW-0694">RNA-binding</keyword>
<dbReference type="Pfam" id="PF17404">
    <property type="entry name" value="Nrap_D3"/>
    <property type="match status" value="1"/>
</dbReference>
<evidence type="ECO:0000259" key="16">
    <source>
        <dbReference type="Pfam" id="PF17407"/>
    </source>
</evidence>
<evidence type="ECO:0000259" key="13">
    <source>
        <dbReference type="Pfam" id="PF17404"/>
    </source>
</evidence>
<comment type="similarity">
    <text evidence="3 10">Belongs to the NRAP family.</text>
</comment>
<evidence type="ECO:0000256" key="8">
    <source>
        <dbReference type="ARBA" id="ARBA00035000"/>
    </source>
</evidence>
<evidence type="ECO:0000256" key="7">
    <source>
        <dbReference type="ARBA" id="ARBA00023242"/>
    </source>
</evidence>
<evidence type="ECO:0000256" key="10">
    <source>
        <dbReference type="RuleBase" id="RU364032"/>
    </source>
</evidence>
<dbReference type="InterPro" id="IPR035370">
    <property type="entry name" value="Nrap_D5"/>
</dbReference>
<dbReference type="Pfam" id="PF17403">
    <property type="entry name" value="Nrap_D2"/>
    <property type="match status" value="1"/>
</dbReference>
<accession>A0A443SLB6</accession>
<dbReference type="Pfam" id="PF03813">
    <property type="entry name" value="Nrap"/>
    <property type="match status" value="1"/>
</dbReference>
<evidence type="ECO:0000259" key="15">
    <source>
        <dbReference type="Pfam" id="PF17406"/>
    </source>
</evidence>
<evidence type="ECO:0000256" key="3">
    <source>
        <dbReference type="ARBA" id="ARBA00006674"/>
    </source>
</evidence>
<evidence type="ECO:0000256" key="9">
    <source>
        <dbReference type="ARBA" id="ARBA00035020"/>
    </source>
</evidence>
<name>A0A443SLB6_9ACAR</name>
<evidence type="ECO:0000256" key="5">
    <source>
        <dbReference type="ARBA" id="ARBA00022454"/>
    </source>
</evidence>
<dbReference type="Proteomes" id="UP000288716">
    <property type="component" value="Unassembled WGS sequence"/>
</dbReference>
<evidence type="ECO:0000256" key="1">
    <source>
        <dbReference type="ARBA" id="ARBA00004286"/>
    </source>
</evidence>
<dbReference type="InterPro" id="IPR035368">
    <property type="entry name" value="Nrap_D3"/>
</dbReference>
<dbReference type="PANTHER" id="PTHR17972:SF0">
    <property type="entry name" value="NUCLEOLAR PROTEIN 6"/>
    <property type="match status" value="1"/>
</dbReference>
<comment type="function">
    <text evidence="8">Part of the small subunit (SSU) processome, first precursor of the small eukaryotic ribosomal subunit. During the assembly of the SSU processome in the nucleolus, many ribosome biogenesis factors, an RNA chaperone and ribosomal proteins associate with the nascent pre-rRNA and work in concert to generate RNA folding, modifications, rearrangements and cleavage as well as targeted degradation of pre-ribosomal RNA by the RNA exosome.</text>
</comment>
<dbReference type="GO" id="GO:0003723">
    <property type="term" value="F:RNA binding"/>
    <property type="evidence" value="ECO:0007669"/>
    <property type="project" value="UniProtKB-KW"/>
</dbReference>
<dbReference type="Gene3D" id="3.30.70.3030">
    <property type="match status" value="1"/>
</dbReference>
<comment type="subcellular location">
    <subcellularLocation>
        <location evidence="1">Chromosome</location>
    </subcellularLocation>
    <subcellularLocation>
        <location evidence="2 10">Nucleus</location>
        <location evidence="2 10">Nucleolus</location>
    </subcellularLocation>
</comment>
<dbReference type="GO" id="GO:0034456">
    <property type="term" value="C:UTP-C complex"/>
    <property type="evidence" value="ECO:0007669"/>
    <property type="project" value="TreeGrafter"/>
</dbReference>
<keyword evidence="18" id="KW-1185">Reference proteome</keyword>
<protein>
    <recommendedName>
        <fullName evidence="4 10">Nucleolar protein 6</fullName>
    </recommendedName>
</protein>
<dbReference type="AlphaFoldDB" id="A0A443SLB6"/>
<dbReference type="Pfam" id="PF17405">
    <property type="entry name" value="Nrap_D4"/>
    <property type="match status" value="1"/>
</dbReference>
<dbReference type="PANTHER" id="PTHR17972">
    <property type="entry name" value="NUCLEOLAR RNA-ASSOCIATED PROTEIN"/>
    <property type="match status" value="1"/>
</dbReference>
<evidence type="ECO:0000259" key="12">
    <source>
        <dbReference type="Pfam" id="PF17403"/>
    </source>
</evidence>
<evidence type="ECO:0000259" key="11">
    <source>
        <dbReference type="Pfam" id="PF03813"/>
    </source>
</evidence>
<organism evidence="17 18">
    <name type="scientific">Leptotrombidium deliense</name>
    <dbReference type="NCBI Taxonomy" id="299467"/>
    <lineage>
        <taxon>Eukaryota</taxon>
        <taxon>Metazoa</taxon>
        <taxon>Ecdysozoa</taxon>
        <taxon>Arthropoda</taxon>
        <taxon>Chelicerata</taxon>
        <taxon>Arachnida</taxon>
        <taxon>Acari</taxon>
        <taxon>Acariformes</taxon>
        <taxon>Trombidiformes</taxon>
        <taxon>Prostigmata</taxon>
        <taxon>Anystina</taxon>
        <taxon>Parasitengona</taxon>
        <taxon>Trombiculoidea</taxon>
        <taxon>Trombiculidae</taxon>
        <taxon>Leptotrombidium</taxon>
    </lineage>
</organism>
<dbReference type="InterPro" id="IPR035369">
    <property type="entry name" value="Nrap_D4"/>
</dbReference>
<dbReference type="GO" id="GO:0032545">
    <property type="term" value="C:CURI complex"/>
    <property type="evidence" value="ECO:0007669"/>
    <property type="project" value="TreeGrafter"/>
</dbReference>
<keyword evidence="5" id="KW-0158">Chromosome</keyword>
<comment type="caution">
    <text evidence="17">The sequence shown here is derived from an EMBL/GenBank/DDBJ whole genome shotgun (WGS) entry which is preliminary data.</text>
</comment>
<dbReference type="STRING" id="299467.A0A443SLB6"/>
<evidence type="ECO:0000256" key="2">
    <source>
        <dbReference type="ARBA" id="ARBA00004604"/>
    </source>
</evidence>
<feature type="domain" description="Nrap protein" evidence="16">
    <location>
        <begin position="886"/>
        <end position="1020"/>
    </location>
</feature>
<sequence length="1030" mass="119268">MKSEKRNLILQFTEQVKHCLQNIEGDNKTEVSFEYFENKKNVNVPFTPRGETKTSFVFRRPNDVQIIGSFLTNTFVKKDLTIDLLVTIPKKCFHERDYLNQKYFEKCALYIAFIALNLKKTFGKLISLQYAYFNGIHLKPVLLLNNSNLNYCSFRILVVGESCCFKQNRFLPTTSNVRYNWFYGKDGEEVLTPYYNSLILQDLNLLANNEYLVNNIEENEELREVIVALKVWLRQRGYTKSHANFLTMFTFYLINEKKITTSSLDDTGISLCTAQPVPITTFSEVYDVVFLDSSGYFNLSFDIPSHVYKSLKHEANLTVKFLDKSSPNLFESFLMKPVPFNEKFDAIVLINNRAFSDGVVSQMEIEDRFLDSGGDIIKTCVPSIINMINYGWSHRFLLSQEEYSSTTLCWNINECPPSTSDSNFTKLGFLFNAEHIFEAIDRGPTADKPEAEDFKLYWEELSELRRFQDGEVCEAVYWKASNINEKRHIFRTALRHILQKKARISPHRLSFPGCNIENVLHLNHVNLPKNEVYATGEEALQNVLTNYDSLCKKLRNLQELPLDISRIQGISAIFRGSEVFPPLNGHLKLGKDALKVLRYSYSFVEENDKVPLLMDPLEVILHFETTGKWPNDLGAIRRLKAAIHIELSKQLKQKFGISSKLEPQFVDVYYQGYIFRLIVSCYKEILLMRSMKNDDGVLCKIESKEADELEIQIDILPKLTSALYSVHLKYATFGTACRLAKRWLASQMFTDYLNDITVELIMAYIYIDPFPYSVPNSPFVAFIRFISLIATFDWKQNALIVNVNDEFSKEKMEEIETKFTSERSTWPPMSIISPYDKHSSMWTADSPSLPILKRLITVAKMSKSVLNEQFNLRGADQLIIFRPPVDVFDVIIHLKTKVIPNFHMRMEHSEKKLIRLRHFDGVAKKVIMPIIDFNPVQKYLEQLRKGYEEIALFFYDKFGGDIIGVVFKPVAFETRSDDAFCNFCKLAEVSSNDGLSRYEVNFEAIVEDFSILGENIVDRVEIKNKQWIEN</sequence>
<keyword evidence="7 10" id="KW-0539">Nucleus</keyword>
<comment type="subunit">
    <text evidence="9">Part of the small subunit (SSU) processome, composed of more than 70 proteins and the RNA chaperone small nucleolar RNA (snoRNA) U3.</text>
</comment>
<feature type="domain" description="Nrap protein" evidence="15">
    <location>
        <begin position="730"/>
        <end position="873"/>
    </location>
</feature>
<proteinExistence type="inferred from homology"/>
<reference evidence="17 18" key="1">
    <citation type="journal article" date="2018" name="Gigascience">
        <title>Genomes of trombidid mites reveal novel predicted allergens and laterally-transferred genes associated with secondary metabolism.</title>
        <authorList>
            <person name="Dong X."/>
            <person name="Chaisiri K."/>
            <person name="Xia D."/>
            <person name="Armstrong S.D."/>
            <person name="Fang Y."/>
            <person name="Donnelly M.J."/>
            <person name="Kadowaki T."/>
            <person name="McGarry J.W."/>
            <person name="Darby A.C."/>
            <person name="Makepeace B.L."/>
        </authorList>
    </citation>
    <scope>NUCLEOTIDE SEQUENCE [LARGE SCALE GENOMIC DNA]</scope>
    <source>
        <strain evidence="17">UoL-UT</strain>
    </source>
</reference>
<dbReference type="EMBL" id="NCKV01001470">
    <property type="protein sequence ID" value="RWS28285.1"/>
    <property type="molecule type" value="Genomic_DNA"/>
</dbReference>
<dbReference type="GO" id="GO:0006409">
    <property type="term" value="P:tRNA export from nucleus"/>
    <property type="evidence" value="ECO:0007669"/>
    <property type="project" value="TreeGrafter"/>
</dbReference>
<dbReference type="InterPro" id="IPR035371">
    <property type="entry name" value="Nrap_D6"/>
</dbReference>
<feature type="domain" description="Nrap protein" evidence="11">
    <location>
        <begin position="82"/>
        <end position="215"/>
    </location>
</feature>
<feature type="domain" description="Nrap protein" evidence="14">
    <location>
        <begin position="529"/>
        <end position="727"/>
    </location>
</feature>
<evidence type="ECO:0000259" key="14">
    <source>
        <dbReference type="Pfam" id="PF17405"/>
    </source>
</evidence>
<dbReference type="InterPro" id="IPR035367">
    <property type="entry name" value="Nrap_D2"/>
</dbReference>
<dbReference type="GO" id="GO:0032040">
    <property type="term" value="C:small-subunit processome"/>
    <property type="evidence" value="ECO:0007669"/>
    <property type="project" value="TreeGrafter"/>
</dbReference>
<dbReference type="VEuPathDB" id="VectorBase:LDEU003754"/>
<evidence type="ECO:0000313" key="17">
    <source>
        <dbReference type="EMBL" id="RWS28285.1"/>
    </source>
</evidence>
<gene>
    <name evidence="17" type="ORF">B4U80_11383</name>
</gene>
<evidence type="ECO:0000256" key="6">
    <source>
        <dbReference type="ARBA" id="ARBA00022884"/>
    </source>
</evidence>
<dbReference type="Pfam" id="PF17406">
    <property type="entry name" value="Nrap_D5"/>
    <property type="match status" value="1"/>
</dbReference>
<dbReference type="Pfam" id="PF17407">
    <property type="entry name" value="Nrap_D6"/>
    <property type="match status" value="1"/>
</dbReference>